<evidence type="ECO:0000313" key="2">
    <source>
        <dbReference type="EMBL" id="PRX51111.1"/>
    </source>
</evidence>
<name>A0A2T0M2X6_9PSEU</name>
<dbReference type="AlphaFoldDB" id="A0A2T0M2X6"/>
<keyword evidence="1" id="KW-0812">Transmembrane</keyword>
<proteinExistence type="predicted"/>
<protein>
    <submittedName>
        <fullName evidence="2">Uncharacterized protein</fullName>
    </submittedName>
</protein>
<keyword evidence="1" id="KW-1133">Transmembrane helix</keyword>
<accession>A0A2T0M2X6</accession>
<dbReference type="EMBL" id="PVNH01000001">
    <property type="protein sequence ID" value="PRX51111.1"/>
    <property type="molecule type" value="Genomic_DNA"/>
</dbReference>
<comment type="caution">
    <text evidence="2">The sequence shown here is derived from an EMBL/GenBank/DDBJ whole genome shotgun (WGS) entry which is preliminary data.</text>
</comment>
<organism evidence="2 3">
    <name type="scientific">Prauserella shujinwangii</name>
    <dbReference type="NCBI Taxonomy" id="1453103"/>
    <lineage>
        <taxon>Bacteria</taxon>
        <taxon>Bacillati</taxon>
        <taxon>Actinomycetota</taxon>
        <taxon>Actinomycetes</taxon>
        <taxon>Pseudonocardiales</taxon>
        <taxon>Pseudonocardiaceae</taxon>
        <taxon>Prauserella</taxon>
    </lineage>
</organism>
<dbReference type="RefSeq" id="WP_181193136.1">
    <property type="nucleotide sequence ID" value="NZ_PVNH01000001.1"/>
</dbReference>
<dbReference type="Proteomes" id="UP000238362">
    <property type="component" value="Unassembled WGS sequence"/>
</dbReference>
<keyword evidence="1" id="KW-0472">Membrane</keyword>
<sequence>MTAPLRLPDAFTPGATRAAAATPTCSCCCCCCCCAVSTVGATVALPAGFAKDVRAEREGNPPGARARLAAVLLGALPALTIVVGYLLGRDLEPMTVLQLALPIAAGTALVFAALGGSRRPWHSAGRVVLWAAAFIAEFLVLLPVFLTGLHLVLGIAYLAALVLVPRCLLRAYRRRP</sequence>
<keyword evidence="3" id="KW-1185">Reference proteome</keyword>
<evidence type="ECO:0000256" key="1">
    <source>
        <dbReference type="SAM" id="Phobius"/>
    </source>
</evidence>
<feature type="transmembrane region" description="Helical" evidence="1">
    <location>
        <begin position="68"/>
        <end position="88"/>
    </location>
</feature>
<feature type="transmembrane region" description="Helical" evidence="1">
    <location>
        <begin position="151"/>
        <end position="169"/>
    </location>
</feature>
<feature type="transmembrane region" description="Helical" evidence="1">
    <location>
        <begin position="127"/>
        <end position="145"/>
    </location>
</feature>
<gene>
    <name evidence="2" type="ORF">B0I33_101264</name>
</gene>
<reference evidence="2 3" key="1">
    <citation type="submission" date="2018-03" db="EMBL/GenBank/DDBJ databases">
        <title>Genomic Encyclopedia of Type Strains, Phase III (KMG-III): the genomes of soil and plant-associated and newly described type strains.</title>
        <authorList>
            <person name="Whitman W."/>
        </authorList>
    </citation>
    <scope>NUCLEOTIDE SEQUENCE [LARGE SCALE GENOMIC DNA]</scope>
    <source>
        <strain evidence="2 3">CGMCC 4.7125</strain>
    </source>
</reference>
<evidence type="ECO:0000313" key="3">
    <source>
        <dbReference type="Proteomes" id="UP000238362"/>
    </source>
</evidence>
<feature type="transmembrane region" description="Helical" evidence="1">
    <location>
        <begin position="94"/>
        <end position="115"/>
    </location>
</feature>